<accession>A0ACC0JEZ8</accession>
<evidence type="ECO:0000313" key="1">
    <source>
        <dbReference type="EMBL" id="KAI8422668.1"/>
    </source>
</evidence>
<evidence type="ECO:0000313" key="2">
    <source>
        <dbReference type="Proteomes" id="UP001064048"/>
    </source>
</evidence>
<protein>
    <submittedName>
        <fullName evidence="1">Uncharacterized protein</fullName>
    </submittedName>
</protein>
<name>A0ACC0JEZ8_CHOFU</name>
<proteinExistence type="predicted"/>
<dbReference type="EMBL" id="CM046110">
    <property type="protein sequence ID" value="KAI8422668.1"/>
    <property type="molecule type" value="Genomic_DNA"/>
</dbReference>
<keyword evidence="2" id="KW-1185">Reference proteome</keyword>
<organism evidence="1 2">
    <name type="scientific">Choristoneura fumiferana</name>
    <name type="common">Spruce budworm moth</name>
    <name type="synonym">Archips fumiferana</name>
    <dbReference type="NCBI Taxonomy" id="7141"/>
    <lineage>
        <taxon>Eukaryota</taxon>
        <taxon>Metazoa</taxon>
        <taxon>Ecdysozoa</taxon>
        <taxon>Arthropoda</taxon>
        <taxon>Hexapoda</taxon>
        <taxon>Insecta</taxon>
        <taxon>Pterygota</taxon>
        <taxon>Neoptera</taxon>
        <taxon>Endopterygota</taxon>
        <taxon>Lepidoptera</taxon>
        <taxon>Glossata</taxon>
        <taxon>Ditrysia</taxon>
        <taxon>Tortricoidea</taxon>
        <taxon>Tortricidae</taxon>
        <taxon>Tortricinae</taxon>
        <taxon>Choristoneura</taxon>
    </lineage>
</organism>
<gene>
    <name evidence="1" type="ORF">MSG28_006439</name>
</gene>
<reference evidence="1 2" key="1">
    <citation type="journal article" date="2022" name="Genome Biol. Evol.">
        <title>The Spruce Budworm Genome: Reconstructing the Evolutionary History of Antifreeze Proteins.</title>
        <authorList>
            <person name="Beliveau C."/>
            <person name="Gagne P."/>
            <person name="Picq S."/>
            <person name="Vernygora O."/>
            <person name="Keeling C.I."/>
            <person name="Pinkney K."/>
            <person name="Doucet D."/>
            <person name="Wen F."/>
            <person name="Johnston J.S."/>
            <person name="Maaroufi H."/>
            <person name="Boyle B."/>
            <person name="Laroche J."/>
            <person name="Dewar K."/>
            <person name="Juretic N."/>
            <person name="Blackburn G."/>
            <person name="Nisole A."/>
            <person name="Brunet B."/>
            <person name="Brandao M."/>
            <person name="Lumley L."/>
            <person name="Duan J."/>
            <person name="Quan G."/>
            <person name="Lucarotti C.J."/>
            <person name="Roe A.D."/>
            <person name="Sperling F.A.H."/>
            <person name="Levesque R.C."/>
            <person name="Cusson M."/>
        </authorList>
    </citation>
    <scope>NUCLEOTIDE SEQUENCE [LARGE SCALE GENOMIC DNA]</scope>
    <source>
        <strain evidence="1">Glfc:IPQL:Cfum</strain>
    </source>
</reference>
<comment type="caution">
    <text evidence="1">The sequence shown here is derived from an EMBL/GenBank/DDBJ whole genome shotgun (WGS) entry which is preliminary data.</text>
</comment>
<sequence>MITFGAASTSTPQEDTGVEQSEVRSICESVCSDGSNATVQPGASNARPRMDIACVLDVTQSTNIAHRKRALEEVRLAADLVNGNLHHIHIVHLDGESHDDVEEVVDTDSVKFTVVSSSSSSARFRPPLGIRPFNLSPTRSTICLSSRPVLLSPQCDRTIEQAVCPHFFCLHWVSTPKRAYSTVRRVVGTCGRPKPISALRLCPTSTTLMRFLKNWFWTPWRSIMPSMTRSMLRCVTFNSWVIPAVNVHVSQAYIIAGSMH</sequence>
<dbReference type="Proteomes" id="UP001064048">
    <property type="component" value="Chromosome 10"/>
</dbReference>